<dbReference type="EMBL" id="WHWC01000007">
    <property type="protein sequence ID" value="KAG8379636.1"/>
    <property type="molecule type" value="Genomic_DNA"/>
</dbReference>
<keyword evidence="11" id="KW-1185">Reference proteome</keyword>
<evidence type="ECO:0000313" key="10">
    <source>
        <dbReference type="EMBL" id="KAG8379636.1"/>
    </source>
</evidence>
<evidence type="ECO:0000256" key="5">
    <source>
        <dbReference type="ARBA" id="ARBA00023136"/>
    </source>
</evidence>
<dbReference type="InterPro" id="IPR019547">
    <property type="entry name" value="Lipid_desat"/>
</dbReference>
<feature type="region of interest" description="Disordered" evidence="7">
    <location>
        <begin position="269"/>
        <end position="289"/>
    </location>
</feature>
<evidence type="ECO:0000256" key="4">
    <source>
        <dbReference type="ARBA" id="ARBA00022989"/>
    </source>
</evidence>
<protein>
    <recommendedName>
        <fullName evidence="9">Lipid desaturase domain-containing protein</fullName>
    </recommendedName>
</protein>
<evidence type="ECO:0000256" key="6">
    <source>
        <dbReference type="SAM" id="Coils"/>
    </source>
</evidence>
<dbReference type="AlphaFoldDB" id="A0AAV6XGJ1"/>
<feature type="transmembrane region" description="Helical" evidence="8">
    <location>
        <begin position="33"/>
        <end position="56"/>
    </location>
</feature>
<evidence type="ECO:0000256" key="1">
    <source>
        <dbReference type="ARBA" id="ARBA00004141"/>
    </source>
</evidence>
<organism evidence="10 11">
    <name type="scientific">Buddleja alternifolia</name>
    <dbReference type="NCBI Taxonomy" id="168488"/>
    <lineage>
        <taxon>Eukaryota</taxon>
        <taxon>Viridiplantae</taxon>
        <taxon>Streptophyta</taxon>
        <taxon>Embryophyta</taxon>
        <taxon>Tracheophyta</taxon>
        <taxon>Spermatophyta</taxon>
        <taxon>Magnoliopsida</taxon>
        <taxon>eudicotyledons</taxon>
        <taxon>Gunneridae</taxon>
        <taxon>Pentapetalae</taxon>
        <taxon>asterids</taxon>
        <taxon>lamiids</taxon>
        <taxon>Lamiales</taxon>
        <taxon>Scrophulariaceae</taxon>
        <taxon>Buddlejeae</taxon>
        <taxon>Buddleja</taxon>
    </lineage>
</organism>
<evidence type="ECO:0000256" key="3">
    <source>
        <dbReference type="ARBA" id="ARBA00022692"/>
    </source>
</evidence>
<keyword evidence="4 8" id="KW-1133">Transmembrane helix</keyword>
<feature type="domain" description="Lipid desaturase" evidence="9">
    <location>
        <begin position="149"/>
        <end position="203"/>
    </location>
</feature>
<comment type="similarity">
    <text evidence="2">Belongs to the fatty acid desaturase CarF family.</text>
</comment>
<dbReference type="PANTHER" id="PTHR48140:SF1">
    <property type="entry name" value="FATTY ACID DESATURASE 4, CHLOROPLASTIC-RELATED"/>
    <property type="match status" value="1"/>
</dbReference>
<feature type="compositionally biased region" description="Basic residues" evidence="7">
    <location>
        <begin position="339"/>
        <end position="348"/>
    </location>
</feature>
<keyword evidence="6" id="KW-0175">Coiled coil</keyword>
<keyword evidence="3 8" id="KW-0812">Transmembrane</keyword>
<dbReference type="Pfam" id="PF10520">
    <property type="entry name" value="Lipid_desat"/>
    <property type="match status" value="2"/>
</dbReference>
<comment type="subcellular location">
    <subcellularLocation>
        <location evidence="1">Membrane</location>
        <topology evidence="1">Multi-pass membrane protein</topology>
    </subcellularLocation>
</comment>
<feature type="coiled-coil region" evidence="6">
    <location>
        <begin position="468"/>
        <end position="502"/>
    </location>
</feature>
<proteinExistence type="inferred from homology"/>
<feature type="compositionally biased region" description="Basic and acidic residues" evidence="7">
    <location>
        <begin position="349"/>
        <end position="360"/>
    </location>
</feature>
<dbReference type="Proteomes" id="UP000826271">
    <property type="component" value="Unassembled WGS sequence"/>
</dbReference>
<feature type="domain" description="Lipid desaturase" evidence="9">
    <location>
        <begin position="74"/>
        <end position="139"/>
    </location>
</feature>
<reference evidence="10" key="1">
    <citation type="submission" date="2019-10" db="EMBL/GenBank/DDBJ databases">
        <authorList>
            <person name="Zhang R."/>
            <person name="Pan Y."/>
            <person name="Wang J."/>
            <person name="Ma R."/>
            <person name="Yu S."/>
        </authorList>
    </citation>
    <scope>NUCLEOTIDE SEQUENCE</scope>
    <source>
        <strain evidence="10">LA-IB0</strain>
        <tissue evidence="10">Leaf</tissue>
    </source>
</reference>
<dbReference type="InterPro" id="IPR052864">
    <property type="entry name" value="Chloroplast_FAD_CarF"/>
</dbReference>
<evidence type="ECO:0000256" key="2">
    <source>
        <dbReference type="ARBA" id="ARBA00007620"/>
    </source>
</evidence>
<feature type="region of interest" description="Disordered" evidence="7">
    <location>
        <begin position="338"/>
        <end position="367"/>
    </location>
</feature>
<evidence type="ECO:0000256" key="7">
    <source>
        <dbReference type="SAM" id="MobiDB-lite"/>
    </source>
</evidence>
<dbReference type="PANTHER" id="PTHR48140">
    <property type="entry name" value="FATTY ACID DESATURASE 4, CHLOROPLASTIC-RELATED"/>
    <property type="match status" value="1"/>
</dbReference>
<evidence type="ECO:0000256" key="8">
    <source>
        <dbReference type="SAM" id="Phobius"/>
    </source>
</evidence>
<keyword evidence="5 8" id="KW-0472">Membrane</keyword>
<dbReference type="GO" id="GO:0016020">
    <property type="term" value="C:membrane"/>
    <property type="evidence" value="ECO:0007669"/>
    <property type="project" value="UniProtKB-SubCell"/>
</dbReference>
<gene>
    <name evidence="10" type="ORF">BUALT_Bualt07G0109600</name>
</gene>
<comment type="caution">
    <text evidence="10">The sequence shown here is derived from an EMBL/GenBank/DDBJ whole genome shotgun (WGS) entry which is preliminary data.</text>
</comment>
<feature type="transmembrane region" description="Helical" evidence="8">
    <location>
        <begin position="68"/>
        <end position="87"/>
    </location>
</feature>
<evidence type="ECO:0000259" key="9">
    <source>
        <dbReference type="Pfam" id="PF10520"/>
    </source>
</evidence>
<name>A0AAV6XGJ1_9LAMI</name>
<accession>A0AAV6XGJ1</accession>
<feature type="compositionally biased region" description="Acidic residues" evidence="7">
    <location>
        <begin position="278"/>
        <end position="289"/>
    </location>
</feature>
<sequence>MHMGRENNFSIDTDHMQDAKDESWHAATPGQRAWFASGCTTLLITLAKSIVMIAGAPNRLRTLVETTLAGFVGYILADLVSGIYHWGLDNYGSVNTPILGPIIKEFLARHHQPLEITKCEVASIVYGFAGLVTVTIMPVNVLSNDPVVDAGIILRWSKHVAHHRPPYHTNYCSVSGVWNRVLDKFKFFVALEVVLFKMLGVRAIDSFIPQHSNENNEVVNMNQAINMPRTCSPALSSTRDRFVYDVGRDNLFDITMDDQSGENNNAKRVISNSSNNDAEGEVPDIVSEGDSDLNTEKILKEVILARCGLSPVPVGASDTIVPLAMDSYEAKVLALARTAKGKSSKGKNKARDSNAEHGTPRIDSVLPPRAPISEATEVNPSSSRNIFAANLINLDSADGSGGTALESDNSTRTRPRITFKRCTTQDDKKKKAKAEMLKHKNVAIQARKQRDEYLKERDVASNSKSSDKVHFDHLLHETNQKLKELENQLSVSQNKTEEAFDARRQAGKTEFVTSVEFKDMMVEQHFGNAKAFRGSTSFEKLMLPKSLDDMMVGFNKTIDYLIKEGHLSVNFDVKAFEEFAYKPSLCPANLKGRALETFIDYPEFYKLANVDEEDDADAEDNDDLEK</sequence>
<evidence type="ECO:0000313" key="11">
    <source>
        <dbReference type="Proteomes" id="UP000826271"/>
    </source>
</evidence>